<reference evidence="2 3" key="1">
    <citation type="submission" date="2020-05" db="EMBL/GenBank/DDBJ databases">
        <title>Horizontal transmission and recombination maintain forever young bacterial symbiont genomes.</title>
        <authorList>
            <person name="Russell S.L."/>
            <person name="Pepper-Tunick E."/>
            <person name="Svedberg J."/>
            <person name="Byrne A."/>
            <person name="Ruelas Castillo J."/>
            <person name="Vollmers C."/>
            <person name="Beinart R.A."/>
            <person name="Corbett-Detig R."/>
        </authorList>
    </citation>
    <scope>NUCLEOTIDE SEQUENCE [LARGE SCALE GENOMIC DNA]</scope>
    <source>
        <strain evidence="2">Santa_Monica_outfall</strain>
    </source>
</reference>
<keyword evidence="1" id="KW-0472">Membrane</keyword>
<sequence>MDDRLQELLQDIQQLEDQLLLELQKKKEEFLYEVEEKRVLFDREIRKQHRRLSTGLFRYLSQSKPKHILTAPLVWLILFPALLIDLSVSLFHAICFPLYGIPRVRRSDYIVIDRHYLRYLNIIERLNCIYCGYFNGLIAYIREIAARVEQHWCPIKHARHTAAFHSRYSNFIDYGDAKQFRQRYESIRGSFSDLKPDDK</sequence>
<dbReference type="AlphaFoldDB" id="A0A6N0I023"/>
<dbReference type="KEGG" id="rev:HUE57_17895"/>
<name>A0A6N0I023_9GAMM</name>
<organism evidence="2 3">
    <name type="scientific">Candidatus Reidiella endopervernicosa</name>
    <dbReference type="NCBI Taxonomy" id="2738883"/>
    <lineage>
        <taxon>Bacteria</taxon>
        <taxon>Pseudomonadati</taxon>
        <taxon>Pseudomonadota</taxon>
        <taxon>Gammaproteobacteria</taxon>
        <taxon>Candidatus Reidiella</taxon>
    </lineage>
</organism>
<keyword evidence="1" id="KW-1133">Transmembrane helix</keyword>
<evidence type="ECO:0000313" key="2">
    <source>
        <dbReference type="EMBL" id="QKQ27945.1"/>
    </source>
</evidence>
<gene>
    <name evidence="2" type="ORF">HUE57_17895</name>
</gene>
<evidence type="ECO:0000256" key="1">
    <source>
        <dbReference type="SAM" id="Phobius"/>
    </source>
</evidence>
<keyword evidence="3" id="KW-1185">Reference proteome</keyword>
<dbReference type="RefSeq" id="WP_174673648.1">
    <property type="nucleotide sequence ID" value="NZ_CP054491.1"/>
</dbReference>
<proteinExistence type="predicted"/>
<protein>
    <submittedName>
        <fullName evidence="2">Uncharacterized protein</fullName>
    </submittedName>
</protein>
<accession>A0A6N0I023</accession>
<keyword evidence="1" id="KW-0812">Transmembrane</keyword>
<evidence type="ECO:0000313" key="3">
    <source>
        <dbReference type="Proteomes" id="UP000509658"/>
    </source>
</evidence>
<dbReference type="EMBL" id="CP054491">
    <property type="protein sequence ID" value="QKQ27945.1"/>
    <property type="molecule type" value="Genomic_DNA"/>
</dbReference>
<dbReference type="Proteomes" id="UP000509658">
    <property type="component" value="Chromosome"/>
</dbReference>
<feature type="transmembrane region" description="Helical" evidence="1">
    <location>
        <begin position="73"/>
        <end position="99"/>
    </location>
</feature>